<dbReference type="Pfam" id="PF00001">
    <property type="entry name" value="7tm_1"/>
    <property type="match status" value="1"/>
</dbReference>
<evidence type="ECO:0000256" key="3">
    <source>
        <dbReference type="ARBA" id="ARBA00022989"/>
    </source>
</evidence>
<keyword evidence="3 7" id="KW-1133">Transmembrane helix</keyword>
<dbReference type="SUPFAM" id="SSF81321">
    <property type="entry name" value="Family A G protein-coupled receptor-like"/>
    <property type="match status" value="1"/>
</dbReference>
<dbReference type="PROSITE" id="PS50262">
    <property type="entry name" value="G_PROTEIN_RECEP_F1_2"/>
    <property type="match status" value="1"/>
</dbReference>
<protein>
    <recommendedName>
        <fullName evidence="8">G-protein coupled receptors family 1 profile domain-containing protein</fullName>
    </recommendedName>
</protein>
<evidence type="ECO:0000313" key="9">
    <source>
        <dbReference type="EMBL" id="KAK7798437.1"/>
    </source>
</evidence>
<dbReference type="PANTHER" id="PTHR48001">
    <property type="entry name" value="OLFACTORY RECEPTOR"/>
    <property type="match status" value="1"/>
</dbReference>
<feature type="transmembrane region" description="Helical" evidence="7">
    <location>
        <begin position="7"/>
        <end position="30"/>
    </location>
</feature>
<evidence type="ECO:0000256" key="4">
    <source>
        <dbReference type="ARBA" id="ARBA00023040"/>
    </source>
</evidence>
<dbReference type="InterPro" id="IPR000276">
    <property type="entry name" value="GPCR_Rhodpsn"/>
</dbReference>
<keyword evidence="4" id="KW-0297">G-protein coupled receptor</keyword>
<evidence type="ECO:0000256" key="7">
    <source>
        <dbReference type="SAM" id="Phobius"/>
    </source>
</evidence>
<name>A0AAW0H6J8_MYOGA</name>
<evidence type="ECO:0000256" key="1">
    <source>
        <dbReference type="ARBA" id="ARBA00004141"/>
    </source>
</evidence>
<organism evidence="9 10">
    <name type="scientific">Myodes glareolus</name>
    <name type="common">Bank vole</name>
    <name type="synonym">Clethrionomys glareolus</name>
    <dbReference type="NCBI Taxonomy" id="447135"/>
    <lineage>
        <taxon>Eukaryota</taxon>
        <taxon>Metazoa</taxon>
        <taxon>Chordata</taxon>
        <taxon>Craniata</taxon>
        <taxon>Vertebrata</taxon>
        <taxon>Euteleostomi</taxon>
        <taxon>Mammalia</taxon>
        <taxon>Eutheria</taxon>
        <taxon>Euarchontoglires</taxon>
        <taxon>Glires</taxon>
        <taxon>Rodentia</taxon>
        <taxon>Myomorpha</taxon>
        <taxon>Muroidea</taxon>
        <taxon>Cricetidae</taxon>
        <taxon>Arvicolinae</taxon>
        <taxon>Myodes</taxon>
    </lineage>
</organism>
<feature type="domain" description="G-protein coupled receptors family 1 profile" evidence="8">
    <location>
        <begin position="8"/>
        <end position="89"/>
    </location>
</feature>
<keyword evidence="5 7" id="KW-0472">Membrane</keyword>
<gene>
    <name evidence="9" type="ORF">U0070_001677</name>
</gene>
<feature type="transmembrane region" description="Helical" evidence="7">
    <location>
        <begin position="68"/>
        <end position="87"/>
    </location>
</feature>
<reference evidence="9 10" key="1">
    <citation type="journal article" date="2023" name="bioRxiv">
        <title>Conserved and derived expression patterns and positive selection on dental genes reveal complex evolutionary context of ever-growing rodent molars.</title>
        <authorList>
            <person name="Calamari Z.T."/>
            <person name="Song A."/>
            <person name="Cohen E."/>
            <person name="Akter M."/>
            <person name="Roy R.D."/>
            <person name="Hallikas O."/>
            <person name="Christensen M.M."/>
            <person name="Li P."/>
            <person name="Marangoni P."/>
            <person name="Jernvall J."/>
            <person name="Klein O.D."/>
        </authorList>
    </citation>
    <scope>NUCLEOTIDE SEQUENCE [LARGE SCALE GENOMIC DNA]</scope>
    <source>
        <strain evidence="9">V071</strain>
    </source>
</reference>
<dbReference type="GO" id="GO:0004930">
    <property type="term" value="F:G protein-coupled receptor activity"/>
    <property type="evidence" value="ECO:0007669"/>
    <property type="project" value="UniProtKB-KW"/>
</dbReference>
<sequence>MYLITVLGNLIIIILILLDSHLYTLIYLFLSNLSFADFCFSSVTKPKLLQNIQSQVPSIPYAGCLVQIYFFLYFGDFGNFLLVVMTYDR</sequence>
<evidence type="ECO:0000259" key="8">
    <source>
        <dbReference type="PROSITE" id="PS50262"/>
    </source>
</evidence>
<dbReference type="AlphaFoldDB" id="A0AAW0H6J8"/>
<comment type="subcellular location">
    <subcellularLocation>
        <location evidence="1">Membrane</location>
        <topology evidence="1">Multi-pass membrane protein</topology>
    </subcellularLocation>
</comment>
<dbReference type="InterPro" id="IPR017452">
    <property type="entry name" value="GPCR_Rhodpsn_7TM"/>
</dbReference>
<evidence type="ECO:0000256" key="6">
    <source>
        <dbReference type="ARBA" id="ARBA00023170"/>
    </source>
</evidence>
<comment type="caution">
    <text evidence="9">The sequence shown here is derived from an EMBL/GenBank/DDBJ whole genome shotgun (WGS) entry which is preliminary data.</text>
</comment>
<evidence type="ECO:0000256" key="5">
    <source>
        <dbReference type="ARBA" id="ARBA00023136"/>
    </source>
</evidence>
<keyword evidence="10" id="KW-1185">Reference proteome</keyword>
<evidence type="ECO:0000256" key="2">
    <source>
        <dbReference type="ARBA" id="ARBA00022692"/>
    </source>
</evidence>
<keyword evidence="4" id="KW-0807">Transducer</keyword>
<dbReference type="Proteomes" id="UP001488838">
    <property type="component" value="Unassembled WGS sequence"/>
</dbReference>
<accession>A0AAW0H6J8</accession>
<evidence type="ECO:0000313" key="10">
    <source>
        <dbReference type="Proteomes" id="UP001488838"/>
    </source>
</evidence>
<dbReference type="EMBL" id="JBBHLL010000698">
    <property type="protein sequence ID" value="KAK7798437.1"/>
    <property type="molecule type" value="Genomic_DNA"/>
</dbReference>
<dbReference type="GO" id="GO:0016020">
    <property type="term" value="C:membrane"/>
    <property type="evidence" value="ECO:0007669"/>
    <property type="project" value="UniProtKB-SubCell"/>
</dbReference>
<dbReference type="Gene3D" id="1.20.1070.10">
    <property type="entry name" value="Rhodopsin 7-helix transmembrane proteins"/>
    <property type="match status" value="1"/>
</dbReference>
<keyword evidence="6" id="KW-0675">Receptor</keyword>
<proteinExistence type="predicted"/>
<keyword evidence="2 7" id="KW-0812">Transmembrane</keyword>